<evidence type="ECO:0000256" key="2">
    <source>
        <dbReference type="ARBA" id="ARBA00022801"/>
    </source>
</evidence>
<evidence type="ECO:0000313" key="6">
    <source>
        <dbReference type="EnsemblMetazoa" id="GPAI007580-PA"/>
    </source>
</evidence>
<dbReference type="SMART" id="SM00195">
    <property type="entry name" value="DSPc"/>
    <property type="match status" value="1"/>
</dbReference>
<dbReference type="GO" id="GO:0004721">
    <property type="term" value="F:phosphoprotein phosphatase activity"/>
    <property type="evidence" value="ECO:0007669"/>
    <property type="project" value="UniProtKB-KW"/>
</dbReference>
<evidence type="ECO:0008006" key="8">
    <source>
        <dbReference type="Google" id="ProtNLM"/>
    </source>
</evidence>
<dbReference type="PROSITE" id="PS50056">
    <property type="entry name" value="TYR_PHOSPHATASE_2"/>
    <property type="match status" value="1"/>
</dbReference>
<dbReference type="EnsemblMetazoa" id="GPAI007580-RA">
    <property type="protein sequence ID" value="GPAI007580-PA"/>
    <property type="gene ID" value="GPAI007580"/>
</dbReference>
<dbReference type="STRING" id="7398.A0A1A9Z959"/>
<dbReference type="InterPro" id="IPR052103">
    <property type="entry name" value="Dual_spec_Phospatases"/>
</dbReference>
<dbReference type="InterPro" id="IPR016130">
    <property type="entry name" value="Tyr_Pase_AS"/>
</dbReference>
<evidence type="ECO:0000259" key="4">
    <source>
        <dbReference type="PROSITE" id="PS50054"/>
    </source>
</evidence>
<dbReference type="PANTHER" id="PTHR45961">
    <property type="entry name" value="IP21249P"/>
    <property type="match status" value="1"/>
</dbReference>
<keyword evidence="2" id="KW-0378">Hydrolase</keyword>
<feature type="domain" description="Tyrosine-protein phosphatase" evidence="4">
    <location>
        <begin position="69"/>
        <end position="215"/>
    </location>
</feature>
<dbReference type="PROSITE" id="PS50054">
    <property type="entry name" value="TYR_PHOSPHATASE_DUAL"/>
    <property type="match status" value="1"/>
</dbReference>
<protein>
    <recommendedName>
        <fullName evidence="8">Protein-tyrosine-phosphatase</fullName>
    </recommendedName>
</protein>
<sequence length="258" mass="29263">MTTATTNEDWIQEIANLGKGSNLLGSAKNSYSEMKVSETNNYEMSMQTNQLLPDGSQQSFQASNVQIPGISQLLPSLYLCGASVISDKALEDLAISFVINIAPELPDTPLPHSNSDRHVLYLRINAFDLPNSNLSVHFDEVTDMIETVRQSGGRTLVHCVAGVSRSTTFCLAYLIKYAGMNLREAFFHTKAIRPQIRPNLGFFQQLRAYEQHLHGAVSVNMVYYECTQCKIPDVYETEYRAMEDFYQKQRKFKRLHKY</sequence>
<feature type="domain" description="Tyrosine specific protein phosphatases" evidence="5">
    <location>
        <begin position="139"/>
        <end position="196"/>
    </location>
</feature>
<reference evidence="6" key="2">
    <citation type="submission" date="2020-05" db="UniProtKB">
        <authorList>
            <consortium name="EnsemblMetazoa"/>
        </authorList>
    </citation>
    <scope>IDENTIFICATION</scope>
    <source>
        <strain evidence="6">IAEA</strain>
    </source>
</reference>
<dbReference type="VEuPathDB" id="VectorBase:GPAI007580"/>
<evidence type="ECO:0000259" key="5">
    <source>
        <dbReference type="PROSITE" id="PS50056"/>
    </source>
</evidence>
<dbReference type="PANTHER" id="PTHR45961:SF6">
    <property type="entry name" value="IP21249P"/>
    <property type="match status" value="1"/>
</dbReference>
<dbReference type="InterPro" id="IPR000340">
    <property type="entry name" value="Dual-sp_phosphatase_cat-dom"/>
</dbReference>
<evidence type="ECO:0000256" key="3">
    <source>
        <dbReference type="ARBA" id="ARBA00022912"/>
    </source>
</evidence>
<dbReference type="Pfam" id="PF00782">
    <property type="entry name" value="DSPc"/>
    <property type="match status" value="1"/>
</dbReference>
<keyword evidence="7" id="KW-1185">Reference proteome</keyword>
<dbReference type="Proteomes" id="UP000092445">
    <property type="component" value="Unassembled WGS sequence"/>
</dbReference>
<dbReference type="InterPro" id="IPR020422">
    <property type="entry name" value="TYR_PHOSPHATASE_DUAL_dom"/>
</dbReference>
<proteinExistence type="inferred from homology"/>
<dbReference type="SUPFAM" id="SSF52799">
    <property type="entry name" value="(Phosphotyrosine protein) phosphatases II"/>
    <property type="match status" value="1"/>
</dbReference>
<dbReference type="CDD" id="cd14514">
    <property type="entry name" value="DUSP14-like"/>
    <property type="match status" value="1"/>
</dbReference>
<dbReference type="Gene3D" id="3.90.190.10">
    <property type="entry name" value="Protein tyrosine phosphatase superfamily"/>
    <property type="match status" value="1"/>
</dbReference>
<dbReference type="SMART" id="SM00404">
    <property type="entry name" value="PTPc_motif"/>
    <property type="match status" value="1"/>
</dbReference>
<dbReference type="AlphaFoldDB" id="A0A1A9Z959"/>
<name>A0A1A9Z959_GLOPL</name>
<dbReference type="InterPro" id="IPR029021">
    <property type="entry name" value="Prot-tyrosine_phosphatase-like"/>
</dbReference>
<accession>A0A1A9Z959</accession>
<evidence type="ECO:0000313" key="7">
    <source>
        <dbReference type="Proteomes" id="UP000092445"/>
    </source>
</evidence>
<dbReference type="GO" id="GO:0005737">
    <property type="term" value="C:cytoplasm"/>
    <property type="evidence" value="ECO:0007669"/>
    <property type="project" value="TreeGrafter"/>
</dbReference>
<keyword evidence="3" id="KW-0904">Protein phosphatase</keyword>
<comment type="similarity">
    <text evidence="1">Belongs to the protein-tyrosine phosphatase family. Non-receptor class dual specificity subfamily.</text>
</comment>
<dbReference type="InterPro" id="IPR000387">
    <property type="entry name" value="Tyr_Pase_dom"/>
</dbReference>
<dbReference type="InterPro" id="IPR003595">
    <property type="entry name" value="Tyr_Pase_cat"/>
</dbReference>
<reference evidence="7" key="1">
    <citation type="submission" date="2014-03" db="EMBL/GenBank/DDBJ databases">
        <authorList>
            <person name="Aksoy S."/>
            <person name="Warren W."/>
            <person name="Wilson R.K."/>
        </authorList>
    </citation>
    <scope>NUCLEOTIDE SEQUENCE [LARGE SCALE GENOMIC DNA]</scope>
    <source>
        <strain evidence="7">IAEA</strain>
    </source>
</reference>
<organism evidence="6 7">
    <name type="scientific">Glossina pallidipes</name>
    <name type="common">Tsetse fly</name>
    <dbReference type="NCBI Taxonomy" id="7398"/>
    <lineage>
        <taxon>Eukaryota</taxon>
        <taxon>Metazoa</taxon>
        <taxon>Ecdysozoa</taxon>
        <taxon>Arthropoda</taxon>
        <taxon>Hexapoda</taxon>
        <taxon>Insecta</taxon>
        <taxon>Pterygota</taxon>
        <taxon>Neoptera</taxon>
        <taxon>Endopterygota</taxon>
        <taxon>Diptera</taxon>
        <taxon>Brachycera</taxon>
        <taxon>Muscomorpha</taxon>
        <taxon>Hippoboscoidea</taxon>
        <taxon>Glossinidae</taxon>
        <taxon>Glossina</taxon>
    </lineage>
</organism>
<dbReference type="PROSITE" id="PS00383">
    <property type="entry name" value="TYR_PHOSPHATASE_1"/>
    <property type="match status" value="1"/>
</dbReference>
<evidence type="ECO:0000256" key="1">
    <source>
        <dbReference type="ARBA" id="ARBA00008601"/>
    </source>
</evidence>